<dbReference type="Gene3D" id="3.30.9.10">
    <property type="entry name" value="D-Amino Acid Oxidase, subunit A, domain 2"/>
    <property type="match status" value="1"/>
</dbReference>
<evidence type="ECO:0000256" key="2">
    <source>
        <dbReference type="ARBA" id="ARBA00010989"/>
    </source>
</evidence>
<dbReference type="PANTHER" id="PTHR10961:SF24">
    <property type="entry name" value="HYPOTHETICAL FRUCTOSYL AMINE:OXYGEN OXIDOREDUCTASE (EUROFUNG)"/>
    <property type="match status" value="1"/>
</dbReference>
<keyword evidence="5" id="KW-0560">Oxidoreductase</keyword>
<protein>
    <submittedName>
        <fullName evidence="7">FAD dependent oxidoreductase</fullName>
    </submittedName>
</protein>
<dbReference type="Proteomes" id="UP000799439">
    <property type="component" value="Unassembled WGS sequence"/>
</dbReference>
<feature type="domain" description="FAD dependent oxidoreductase" evidence="6">
    <location>
        <begin position="11"/>
        <end position="378"/>
    </location>
</feature>
<evidence type="ECO:0000256" key="3">
    <source>
        <dbReference type="ARBA" id="ARBA00022630"/>
    </source>
</evidence>
<evidence type="ECO:0000313" key="7">
    <source>
        <dbReference type="EMBL" id="KAF2148638.1"/>
    </source>
</evidence>
<reference evidence="7" key="1">
    <citation type="journal article" date="2020" name="Stud. Mycol.">
        <title>101 Dothideomycetes genomes: a test case for predicting lifestyles and emergence of pathogens.</title>
        <authorList>
            <person name="Haridas S."/>
            <person name="Albert R."/>
            <person name="Binder M."/>
            <person name="Bloem J."/>
            <person name="Labutti K."/>
            <person name="Salamov A."/>
            <person name="Andreopoulos B."/>
            <person name="Baker S."/>
            <person name="Barry K."/>
            <person name="Bills G."/>
            <person name="Bluhm B."/>
            <person name="Cannon C."/>
            <person name="Castanera R."/>
            <person name="Culley D."/>
            <person name="Daum C."/>
            <person name="Ezra D."/>
            <person name="Gonzalez J."/>
            <person name="Henrissat B."/>
            <person name="Kuo A."/>
            <person name="Liang C."/>
            <person name="Lipzen A."/>
            <person name="Lutzoni F."/>
            <person name="Magnuson J."/>
            <person name="Mondo S."/>
            <person name="Nolan M."/>
            <person name="Ohm R."/>
            <person name="Pangilinan J."/>
            <person name="Park H.-J."/>
            <person name="Ramirez L."/>
            <person name="Alfaro M."/>
            <person name="Sun H."/>
            <person name="Tritt A."/>
            <person name="Yoshinaga Y."/>
            <person name="Zwiers L.-H."/>
            <person name="Turgeon B."/>
            <person name="Goodwin S."/>
            <person name="Spatafora J."/>
            <person name="Crous P."/>
            <person name="Grigoriev I."/>
        </authorList>
    </citation>
    <scope>NUCLEOTIDE SEQUENCE</scope>
    <source>
        <strain evidence="7">CBS 260.36</strain>
    </source>
</reference>
<dbReference type="SUPFAM" id="SSF54373">
    <property type="entry name" value="FAD-linked reductases, C-terminal domain"/>
    <property type="match status" value="1"/>
</dbReference>
<evidence type="ECO:0000259" key="6">
    <source>
        <dbReference type="Pfam" id="PF01266"/>
    </source>
</evidence>
<proteinExistence type="inferred from homology"/>
<evidence type="ECO:0000256" key="1">
    <source>
        <dbReference type="ARBA" id="ARBA00001974"/>
    </source>
</evidence>
<dbReference type="GO" id="GO:0008115">
    <property type="term" value="F:sarcosine oxidase activity"/>
    <property type="evidence" value="ECO:0007669"/>
    <property type="project" value="TreeGrafter"/>
</dbReference>
<dbReference type="InterPro" id="IPR045170">
    <property type="entry name" value="MTOX"/>
</dbReference>
<dbReference type="PANTHER" id="PTHR10961">
    <property type="entry name" value="PEROXISOMAL SARCOSINE OXIDASE"/>
    <property type="match status" value="1"/>
</dbReference>
<keyword evidence="8" id="KW-1185">Reference proteome</keyword>
<evidence type="ECO:0000256" key="5">
    <source>
        <dbReference type="ARBA" id="ARBA00023002"/>
    </source>
</evidence>
<dbReference type="EMBL" id="ML996092">
    <property type="protein sequence ID" value="KAF2148638.1"/>
    <property type="molecule type" value="Genomic_DNA"/>
</dbReference>
<dbReference type="GO" id="GO:0051698">
    <property type="term" value="F:saccharopine oxidase activity"/>
    <property type="evidence" value="ECO:0007669"/>
    <property type="project" value="TreeGrafter"/>
</dbReference>
<comment type="caution">
    <text evidence="7">The sequence shown here is derived from an EMBL/GenBank/DDBJ whole genome shotgun (WGS) entry which is preliminary data.</text>
</comment>
<dbReference type="AlphaFoldDB" id="A0A9P4IXN0"/>
<keyword evidence="4" id="KW-0274">FAD</keyword>
<dbReference type="GO" id="GO:0050660">
    <property type="term" value="F:flavin adenine dinucleotide binding"/>
    <property type="evidence" value="ECO:0007669"/>
    <property type="project" value="InterPro"/>
</dbReference>
<evidence type="ECO:0000256" key="4">
    <source>
        <dbReference type="ARBA" id="ARBA00022827"/>
    </source>
</evidence>
<dbReference type="OrthoDB" id="2219495at2759"/>
<dbReference type="InterPro" id="IPR006076">
    <property type="entry name" value="FAD-dep_OxRdtase"/>
</dbReference>
<comment type="similarity">
    <text evidence="2">Belongs to the MSOX/MTOX family.</text>
</comment>
<dbReference type="SUPFAM" id="SSF51905">
    <property type="entry name" value="FAD/NAD(P)-binding domain"/>
    <property type="match status" value="1"/>
</dbReference>
<gene>
    <name evidence="7" type="ORF">K461DRAFT_282103</name>
</gene>
<name>A0A9P4IXN0_9PEZI</name>
<comment type="cofactor">
    <cofactor evidence="1">
        <name>FAD</name>
        <dbReference type="ChEBI" id="CHEBI:57692"/>
    </cofactor>
</comment>
<organism evidence="7 8">
    <name type="scientific">Myriangium duriaei CBS 260.36</name>
    <dbReference type="NCBI Taxonomy" id="1168546"/>
    <lineage>
        <taxon>Eukaryota</taxon>
        <taxon>Fungi</taxon>
        <taxon>Dikarya</taxon>
        <taxon>Ascomycota</taxon>
        <taxon>Pezizomycotina</taxon>
        <taxon>Dothideomycetes</taxon>
        <taxon>Dothideomycetidae</taxon>
        <taxon>Myriangiales</taxon>
        <taxon>Myriangiaceae</taxon>
        <taxon>Myriangium</taxon>
    </lineage>
</organism>
<sequence>MISSLSHSSSILIVGAGTWGCSTALHLARRGYTSIAVLDRYPVPSPISAGDDVNKIFERLSCTDESDINSSVSAKLSEAAYRCWKDDPIFSPYLHETGIISAAITPEALRDVEAGLGYIDGEPWIKLNSKDDFRATMPSGVLTGDFPGWQGWWRKSAAGWVHARKSMESAASEAKRLGVTFITGEQKGRVTSLLYQSGDVSGAVTADGTQHRADRTILSAGAAATEIFSMKDQLRPTAWTLAHIAMTVEELKLFKNLPVLFNAEQGFFMEPDEDNHELKICDEHPGYCNWTSPGVSTPFAKHQVPKESERRIRDFLRDTIPHLADRPFTFARLCWCADTPDRNFLISKHPDHPSLLLAVGGSGHGFWYIPAIGGFIVDALEDKLDSQIKECYKWRPETASHRNWQDKQGRFGPPGSNRVMDLGDVYDWTSIEQQQNERTNDFPPQ</sequence>
<keyword evidence="3" id="KW-0285">Flavoprotein</keyword>
<dbReference type="InterPro" id="IPR036188">
    <property type="entry name" value="FAD/NAD-bd_sf"/>
</dbReference>
<evidence type="ECO:0000313" key="8">
    <source>
        <dbReference type="Proteomes" id="UP000799439"/>
    </source>
</evidence>
<accession>A0A9P4IXN0</accession>
<dbReference type="Gene3D" id="3.50.50.60">
    <property type="entry name" value="FAD/NAD(P)-binding domain"/>
    <property type="match status" value="1"/>
</dbReference>
<dbReference type="Pfam" id="PF01266">
    <property type="entry name" value="DAO"/>
    <property type="match status" value="1"/>
</dbReference>